<evidence type="ECO:0000256" key="1">
    <source>
        <dbReference type="ARBA" id="ARBA00001933"/>
    </source>
</evidence>
<dbReference type="PANTHER" id="PTHR42743:SF11">
    <property type="entry name" value="AMINODEOXYCHORISMATE LYASE"/>
    <property type="match status" value="1"/>
</dbReference>
<gene>
    <name evidence="4" type="primary">ilvE_13</name>
    <name evidence="4" type="ORF">GALL_330540</name>
</gene>
<dbReference type="CDD" id="cd00449">
    <property type="entry name" value="PLPDE_IV"/>
    <property type="match status" value="1"/>
</dbReference>
<dbReference type="InterPro" id="IPR001544">
    <property type="entry name" value="Aminotrans_IV"/>
</dbReference>
<proteinExistence type="inferred from homology"/>
<evidence type="ECO:0000256" key="3">
    <source>
        <dbReference type="ARBA" id="ARBA00022898"/>
    </source>
</evidence>
<dbReference type="InterPro" id="IPR036038">
    <property type="entry name" value="Aminotransferase-like"/>
</dbReference>
<keyword evidence="4" id="KW-0808">Transferase</keyword>
<evidence type="ECO:0000256" key="2">
    <source>
        <dbReference type="ARBA" id="ARBA00009320"/>
    </source>
</evidence>
<dbReference type="EMBL" id="MLJW01000567">
    <property type="protein sequence ID" value="OIQ85110.1"/>
    <property type="molecule type" value="Genomic_DNA"/>
</dbReference>
<dbReference type="InterPro" id="IPR018300">
    <property type="entry name" value="Aminotrans_IV_CS"/>
</dbReference>
<comment type="cofactor">
    <cofactor evidence="1">
        <name>pyridoxal 5'-phosphate</name>
        <dbReference type="ChEBI" id="CHEBI:597326"/>
    </cofactor>
</comment>
<dbReference type="InterPro" id="IPR050571">
    <property type="entry name" value="Class-IV_PLP-Dep_Aminotrnsfr"/>
</dbReference>
<accession>A0A1J5QNH7</accession>
<dbReference type="PROSITE" id="PS00770">
    <property type="entry name" value="AA_TRANSFER_CLASS_4"/>
    <property type="match status" value="1"/>
</dbReference>
<evidence type="ECO:0000313" key="4">
    <source>
        <dbReference type="EMBL" id="OIQ85110.1"/>
    </source>
</evidence>
<organism evidence="4">
    <name type="scientific">mine drainage metagenome</name>
    <dbReference type="NCBI Taxonomy" id="410659"/>
    <lineage>
        <taxon>unclassified sequences</taxon>
        <taxon>metagenomes</taxon>
        <taxon>ecological metagenomes</taxon>
    </lineage>
</organism>
<name>A0A1J5QNH7_9ZZZZ</name>
<dbReference type="InterPro" id="IPR043131">
    <property type="entry name" value="BCAT-like_N"/>
</dbReference>
<sequence length="272" mass="28715">MTIRHAILNGKLEPAATLRVSPLSEGFQFGYGVFTTLRLIGGRPALLTEHHRRLSEQAGALGLGPISAPDTLRARCLELARAEGMTDGAVRVTLFRDIEGVGELIQVRARPYGAEEYRRGLALKRTTAEGGAALAGLKTTAYLRYLLAKRAATAAGFDEALLVDGSGRVLEGATSNVFCVRNGLLVTPPVADGLLPGIVRGAILGGRCGVTAEERSLVWEELVGADEVFVTNSLMGVMPVRGLDGQSLAAVPGPVTVRVARAFGELERSSLE</sequence>
<keyword evidence="4" id="KW-0032">Aminotransferase</keyword>
<keyword evidence="3" id="KW-0663">Pyridoxal phosphate</keyword>
<dbReference type="GO" id="GO:0008652">
    <property type="term" value="P:amino acid biosynthetic process"/>
    <property type="evidence" value="ECO:0007669"/>
    <property type="project" value="UniProtKB-ARBA"/>
</dbReference>
<dbReference type="Pfam" id="PF01063">
    <property type="entry name" value="Aminotran_4"/>
    <property type="match status" value="1"/>
</dbReference>
<dbReference type="PANTHER" id="PTHR42743">
    <property type="entry name" value="AMINO-ACID AMINOTRANSFERASE"/>
    <property type="match status" value="1"/>
</dbReference>
<dbReference type="InterPro" id="IPR043132">
    <property type="entry name" value="BCAT-like_C"/>
</dbReference>
<protein>
    <submittedName>
        <fullName evidence="4">Branched-chain-amino-acid aminotransferase</fullName>
        <ecNumber evidence="4">2.6.1.42</ecNumber>
    </submittedName>
</protein>
<dbReference type="EC" id="2.6.1.42" evidence="4"/>
<dbReference type="GO" id="GO:0004084">
    <property type="term" value="F:branched-chain-amino-acid transaminase activity"/>
    <property type="evidence" value="ECO:0007669"/>
    <property type="project" value="UniProtKB-EC"/>
</dbReference>
<comment type="similarity">
    <text evidence="2">Belongs to the class-IV pyridoxal-phosphate-dependent aminotransferase family.</text>
</comment>
<dbReference type="Gene3D" id="3.30.470.10">
    <property type="match status" value="1"/>
</dbReference>
<dbReference type="Gene3D" id="3.20.10.10">
    <property type="entry name" value="D-amino Acid Aminotransferase, subunit A, domain 2"/>
    <property type="match status" value="1"/>
</dbReference>
<dbReference type="SUPFAM" id="SSF56752">
    <property type="entry name" value="D-aminoacid aminotransferase-like PLP-dependent enzymes"/>
    <property type="match status" value="1"/>
</dbReference>
<reference evidence="4" key="1">
    <citation type="submission" date="2016-10" db="EMBL/GenBank/DDBJ databases">
        <title>Sequence of Gallionella enrichment culture.</title>
        <authorList>
            <person name="Poehlein A."/>
            <person name="Muehling M."/>
            <person name="Daniel R."/>
        </authorList>
    </citation>
    <scope>NUCLEOTIDE SEQUENCE</scope>
</reference>
<dbReference type="GO" id="GO:0046394">
    <property type="term" value="P:carboxylic acid biosynthetic process"/>
    <property type="evidence" value="ECO:0007669"/>
    <property type="project" value="UniProtKB-ARBA"/>
</dbReference>
<comment type="caution">
    <text evidence="4">The sequence shown here is derived from an EMBL/GenBank/DDBJ whole genome shotgun (WGS) entry which is preliminary data.</text>
</comment>
<dbReference type="FunFam" id="3.20.10.10:FF:000002">
    <property type="entry name" value="D-alanine aminotransferase"/>
    <property type="match status" value="1"/>
</dbReference>
<dbReference type="AlphaFoldDB" id="A0A1J5QNH7"/>